<dbReference type="EMBL" id="AMCI01005472">
    <property type="protein sequence ID" value="EJW96086.1"/>
    <property type="molecule type" value="Genomic_DNA"/>
</dbReference>
<reference evidence="2" key="1">
    <citation type="journal article" date="2012" name="PLoS ONE">
        <title>Gene sets for utilization of primary and secondary nutrition supplies in the distal gut of endangered iberian lynx.</title>
        <authorList>
            <person name="Alcaide M."/>
            <person name="Messina E."/>
            <person name="Richter M."/>
            <person name="Bargiela R."/>
            <person name="Peplies J."/>
            <person name="Huws S.A."/>
            <person name="Newbold C.J."/>
            <person name="Golyshin P.N."/>
            <person name="Simon M.A."/>
            <person name="Lopez G."/>
            <person name="Yakimov M.M."/>
            <person name="Ferrer M."/>
        </authorList>
    </citation>
    <scope>NUCLEOTIDE SEQUENCE</scope>
</reference>
<feature type="region of interest" description="Disordered" evidence="1">
    <location>
        <begin position="1"/>
        <end position="34"/>
    </location>
</feature>
<accession>J9FME8</accession>
<protein>
    <submittedName>
        <fullName evidence="2">Uncharacterized protein</fullName>
    </submittedName>
</protein>
<feature type="non-terminal residue" evidence="2">
    <location>
        <position position="1"/>
    </location>
</feature>
<sequence length="119" mass="13285">HQPTPQPQSATPSAEETPKSEPPQETTPPIVEESEAPIFQIQTWIDFAVGYAESVGLNVSPDATDCWDNPIAAGSHSLYLERDIQSRLNRYSRDGEITDVWVWAEERSDGSYDLYIGYA</sequence>
<comment type="caution">
    <text evidence="2">The sequence shown here is derived from an EMBL/GenBank/DDBJ whole genome shotgun (WGS) entry which is preliminary data.</text>
</comment>
<proteinExistence type="predicted"/>
<dbReference type="AlphaFoldDB" id="J9FME8"/>
<evidence type="ECO:0000256" key="1">
    <source>
        <dbReference type="SAM" id="MobiDB-lite"/>
    </source>
</evidence>
<evidence type="ECO:0000313" key="2">
    <source>
        <dbReference type="EMBL" id="EJW96086.1"/>
    </source>
</evidence>
<organism evidence="2">
    <name type="scientific">gut metagenome</name>
    <dbReference type="NCBI Taxonomy" id="749906"/>
    <lineage>
        <taxon>unclassified sequences</taxon>
        <taxon>metagenomes</taxon>
        <taxon>organismal metagenomes</taxon>
    </lineage>
</organism>
<name>J9FME8_9ZZZZ</name>
<gene>
    <name evidence="2" type="ORF">EVA_15806</name>
</gene>